<reference evidence="6 7" key="2">
    <citation type="submission" date="2018-12" db="EMBL/GenBank/DDBJ databases">
        <title>Rhizobacter gummiphilus sp. nov., a rubber-degrading bacterium isolated from the soil of a botanical garden in Japan.</title>
        <authorList>
            <person name="Shunsuke S.S."/>
        </authorList>
    </citation>
    <scope>NUCLEOTIDE SEQUENCE [LARGE SCALE GENOMIC DNA]</scope>
    <source>
        <strain evidence="6 7">S-16</strain>
    </source>
</reference>
<feature type="domain" description="Metallo-beta-lactamase" evidence="5">
    <location>
        <begin position="100"/>
        <end position="310"/>
    </location>
</feature>
<dbReference type="GO" id="GO:0046872">
    <property type="term" value="F:metal ion binding"/>
    <property type="evidence" value="ECO:0007669"/>
    <property type="project" value="UniProtKB-KW"/>
</dbReference>
<dbReference type="Proteomes" id="UP000267464">
    <property type="component" value="Unassembled WGS sequence"/>
</dbReference>
<dbReference type="Pfam" id="PF00753">
    <property type="entry name" value="Lactamase_B"/>
    <property type="match status" value="1"/>
</dbReference>
<name>A0A3N7HUB3_9BURK</name>
<gene>
    <name evidence="6" type="ORF">DZC73_02035</name>
</gene>
<proteinExistence type="inferred from homology"/>
<keyword evidence="2" id="KW-0479">Metal-binding</keyword>
<comment type="caution">
    <text evidence="6">The sequence shown here is derived from an EMBL/GenBank/DDBJ whole genome shotgun (WGS) entry which is preliminary data.</text>
</comment>
<dbReference type="InterPro" id="IPR036866">
    <property type="entry name" value="RibonucZ/Hydroxyglut_hydro"/>
</dbReference>
<keyword evidence="7" id="KW-1185">Reference proteome</keyword>
<evidence type="ECO:0000256" key="4">
    <source>
        <dbReference type="ARBA" id="ARBA00022833"/>
    </source>
</evidence>
<accession>A0A3N7HUB3</accession>
<dbReference type="AlphaFoldDB" id="A0A3N7HUB3"/>
<keyword evidence="4" id="KW-0862">Zinc</keyword>
<keyword evidence="3" id="KW-0378">Hydrolase</keyword>
<dbReference type="GO" id="GO:0016787">
    <property type="term" value="F:hydrolase activity"/>
    <property type="evidence" value="ECO:0007669"/>
    <property type="project" value="UniProtKB-KW"/>
</dbReference>
<protein>
    <submittedName>
        <fullName evidence="6">N-acyl homoserine lactonase family protein</fullName>
    </submittedName>
</protein>
<comment type="similarity">
    <text evidence="1">Belongs to the metallo-beta-lactamase superfamily.</text>
</comment>
<sequence length="326" mass="35556">MLVRRSMDSTPLVWNESTIAGFIDAAQCFRVQAAQRSLLTMTRCRFLAAAVLAISTLHAAAAEAQTTPRLYALDCGHASFKDFGAASDTGDFDGRAAELADPCFLIQHPKGWLLWDAGLPAALPASVTGGLSPQAMADQLGFRTWLDRPVTDQLRDIGITPDDVGWLAFSHLHFDHVGQASLFQRATWIVNRDELDWALAKPAHVSMSAELLANRPPQRTKFIDGDFDVFGDGSVRILKTPGHTPGSSVLLVRLARSGPVILSGDLYLTREGREHQHVPTVNADRAATLASMHRVEAITKRLRARVIVQHSPQDFAALPKPPAFLD</sequence>
<dbReference type="InterPro" id="IPR051013">
    <property type="entry name" value="MBL_superfamily_lactonases"/>
</dbReference>
<evidence type="ECO:0000259" key="5">
    <source>
        <dbReference type="SMART" id="SM00849"/>
    </source>
</evidence>
<evidence type="ECO:0000256" key="1">
    <source>
        <dbReference type="ARBA" id="ARBA00007749"/>
    </source>
</evidence>
<evidence type="ECO:0000313" key="6">
    <source>
        <dbReference type="EMBL" id="RQP25854.1"/>
    </source>
</evidence>
<dbReference type="SMART" id="SM00849">
    <property type="entry name" value="Lactamase_B"/>
    <property type="match status" value="1"/>
</dbReference>
<evidence type="ECO:0000256" key="2">
    <source>
        <dbReference type="ARBA" id="ARBA00022723"/>
    </source>
</evidence>
<reference evidence="6 7" key="1">
    <citation type="submission" date="2018-08" db="EMBL/GenBank/DDBJ databases">
        <authorList>
            <person name="Khan S.A."/>
            <person name="Jeon C.O."/>
            <person name="Chun B.H."/>
            <person name="Jeong S.E."/>
        </authorList>
    </citation>
    <scope>NUCLEOTIDE SEQUENCE [LARGE SCALE GENOMIC DNA]</scope>
    <source>
        <strain evidence="6 7">S-16</strain>
    </source>
</reference>
<dbReference type="CDD" id="cd07729">
    <property type="entry name" value="AHL_lactonase_MBL-fold"/>
    <property type="match status" value="1"/>
</dbReference>
<dbReference type="InterPro" id="IPR001279">
    <property type="entry name" value="Metallo-B-lactamas"/>
</dbReference>
<dbReference type="EMBL" id="QUSW01000001">
    <property type="protein sequence ID" value="RQP25854.1"/>
    <property type="molecule type" value="Genomic_DNA"/>
</dbReference>
<dbReference type="PANTHER" id="PTHR42978">
    <property type="entry name" value="QUORUM-QUENCHING LACTONASE YTNP-RELATED-RELATED"/>
    <property type="match status" value="1"/>
</dbReference>
<dbReference type="PANTHER" id="PTHR42978:SF3">
    <property type="entry name" value="BLR3078 PROTEIN"/>
    <property type="match status" value="1"/>
</dbReference>
<evidence type="ECO:0000313" key="7">
    <source>
        <dbReference type="Proteomes" id="UP000267464"/>
    </source>
</evidence>
<evidence type="ECO:0000256" key="3">
    <source>
        <dbReference type="ARBA" id="ARBA00022801"/>
    </source>
</evidence>
<dbReference type="SUPFAM" id="SSF56281">
    <property type="entry name" value="Metallo-hydrolase/oxidoreductase"/>
    <property type="match status" value="1"/>
</dbReference>
<dbReference type="Gene3D" id="3.60.15.10">
    <property type="entry name" value="Ribonuclease Z/Hydroxyacylglutathione hydrolase-like"/>
    <property type="match status" value="1"/>
</dbReference>
<organism evidence="6 7">
    <name type="scientific">Piscinibacter terrae</name>
    <dbReference type="NCBI Taxonomy" id="2496871"/>
    <lineage>
        <taxon>Bacteria</taxon>
        <taxon>Pseudomonadati</taxon>
        <taxon>Pseudomonadota</taxon>
        <taxon>Betaproteobacteria</taxon>
        <taxon>Burkholderiales</taxon>
        <taxon>Sphaerotilaceae</taxon>
        <taxon>Piscinibacter</taxon>
    </lineage>
</organism>